<evidence type="ECO:0008006" key="4">
    <source>
        <dbReference type="Google" id="ProtNLM"/>
    </source>
</evidence>
<dbReference type="InterPro" id="IPR019734">
    <property type="entry name" value="TPR_rpt"/>
</dbReference>
<name>A0ABQ1SJK1_9FLAO</name>
<keyword evidence="1" id="KW-0802">TPR repeat</keyword>
<organism evidence="2 3">
    <name type="scientific">Psychroflexus planctonicus</name>
    <dbReference type="NCBI Taxonomy" id="1526575"/>
    <lineage>
        <taxon>Bacteria</taxon>
        <taxon>Pseudomonadati</taxon>
        <taxon>Bacteroidota</taxon>
        <taxon>Flavobacteriia</taxon>
        <taxon>Flavobacteriales</taxon>
        <taxon>Flavobacteriaceae</taxon>
        <taxon>Psychroflexus</taxon>
    </lineage>
</organism>
<dbReference type="EMBL" id="BMGM01000007">
    <property type="protein sequence ID" value="GGE37429.1"/>
    <property type="molecule type" value="Genomic_DNA"/>
</dbReference>
<evidence type="ECO:0000256" key="1">
    <source>
        <dbReference type="PROSITE-ProRule" id="PRU00339"/>
    </source>
</evidence>
<dbReference type="Gene3D" id="1.25.40.10">
    <property type="entry name" value="Tetratricopeptide repeat domain"/>
    <property type="match status" value="2"/>
</dbReference>
<evidence type="ECO:0000313" key="2">
    <source>
        <dbReference type="EMBL" id="GGE37429.1"/>
    </source>
</evidence>
<dbReference type="SMART" id="SM00028">
    <property type="entry name" value="TPR"/>
    <property type="match status" value="3"/>
</dbReference>
<gene>
    <name evidence="2" type="ORF">GCM10010832_17050</name>
</gene>
<dbReference type="Proteomes" id="UP000599179">
    <property type="component" value="Unassembled WGS sequence"/>
</dbReference>
<dbReference type="PANTHER" id="PTHR12558:SF13">
    <property type="entry name" value="CELL DIVISION CYCLE PROTEIN 27 HOMOLOG"/>
    <property type="match status" value="1"/>
</dbReference>
<evidence type="ECO:0000313" key="3">
    <source>
        <dbReference type="Proteomes" id="UP000599179"/>
    </source>
</evidence>
<feature type="repeat" description="TPR" evidence="1">
    <location>
        <begin position="43"/>
        <end position="76"/>
    </location>
</feature>
<comment type="caution">
    <text evidence="2">The sequence shown here is derived from an EMBL/GenBank/DDBJ whole genome shotgun (WGS) entry which is preliminary data.</text>
</comment>
<sequence length="235" mass="27266">MLFSIHSWSQDNCSLGDEQYNNENYKTAIRSFQLCLKNNPKNQNAQYNLGKSYAKLENWEKASDVYERLVQNYPNNAEYNFLYGGSLGLYAKNLNPLKAVNYISDIKFYLKKAIELDANHIDARWALVQIYMELPFVVGGSKSTAEKYAEELLEISPIDGHLAFGFIEAYDENWSDAEKHYKKAVEVGQSETAFQKLIDVQLQQNKIEEVKTTLRKAYKITQKEQFKKKLEELRS</sequence>
<dbReference type="InterPro" id="IPR011990">
    <property type="entry name" value="TPR-like_helical_dom_sf"/>
</dbReference>
<dbReference type="PANTHER" id="PTHR12558">
    <property type="entry name" value="CELL DIVISION CYCLE 16,23,27"/>
    <property type="match status" value="1"/>
</dbReference>
<dbReference type="Pfam" id="PF13432">
    <property type="entry name" value="TPR_16"/>
    <property type="match status" value="1"/>
</dbReference>
<accession>A0ABQ1SJK1</accession>
<dbReference type="PROSITE" id="PS50005">
    <property type="entry name" value="TPR"/>
    <property type="match status" value="1"/>
</dbReference>
<reference evidence="3" key="1">
    <citation type="journal article" date="2019" name="Int. J. Syst. Evol. Microbiol.">
        <title>The Global Catalogue of Microorganisms (GCM) 10K type strain sequencing project: providing services to taxonomists for standard genome sequencing and annotation.</title>
        <authorList>
            <consortium name="The Broad Institute Genomics Platform"/>
            <consortium name="The Broad Institute Genome Sequencing Center for Infectious Disease"/>
            <person name="Wu L."/>
            <person name="Ma J."/>
        </authorList>
    </citation>
    <scope>NUCLEOTIDE SEQUENCE [LARGE SCALE GENOMIC DNA]</scope>
    <source>
        <strain evidence="3">CGMCC 1.12931</strain>
    </source>
</reference>
<dbReference type="SUPFAM" id="SSF48452">
    <property type="entry name" value="TPR-like"/>
    <property type="match status" value="1"/>
</dbReference>
<keyword evidence="3" id="KW-1185">Reference proteome</keyword>
<proteinExistence type="predicted"/>
<protein>
    <recommendedName>
        <fullName evidence="4">Tetratricopeptide repeat protein</fullName>
    </recommendedName>
</protein>